<dbReference type="RefSeq" id="XP_013427613.1">
    <property type="nucleotide sequence ID" value="XM_013572159.1"/>
</dbReference>
<protein>
    <submittedName>
        <fullName evidence="2">Uncharacterized protein</fullName>
    </submittedName>
</protein>
<name>A0A074WU12_9PEZI</name>
<dbReference type="Proteomes" id="UP000027730">
    <property type="component" value="Unassembled WGS sequence"/>
</dbReference>
<evidence type="ECO:0000256" key="1">
    <source>
        <dbReference type="SAM" id="MobiDB-lite"/>
    </source>
</evidence>
<organism evidence="2 3">
    <name type="scientific">Aureobasidium namibiae CBS 147.97</name>
    <dbReference type="NCBI Taxonomy" id="1043004"/>
    <lineage>
        <taxon>Eukaryota</taxon>
        <taxon>Fungi</taxon>
        <taxon>Dikarya</taxon>
        <taxon>Ascomycota</taxon>
        <taxon>Pezizomycotina</taxon>
        <taxon>Dothideomycetes</taxon>
        <taxon>Dothideomycetidae</taxon>
        <taxon>Dothideales</taxon>
        <taxon>Saccotheciaceae</taxon>
        <taxon>Aureobasidium</taxon>
    </lineage>
</organism>
<dbReference type="AlphaFoldDB" id="A0A074WU12"/>
<dbReference type="EMBL" id="KL584709">
    <property type="protein sequence ID" value="KEQ73227.1"/>
    <property type="molecule type" value="Genomic_DNA"/>
</dbReference>
<evidence type="ECO:0000313" key="3">
    <source>
        <dbReference type="Proteomes" id="UP000027730"/>
    </source>
</evidence>
<feature type="compositionally biased region" description="Gly residues" evidence="1">
    <location>
        <begin position="330"/>
        <end position="347"/>
    </location>
</feature>
<keyword evidence="3" id="KW-1185">Reference proteome</keyword>
<gene>
    <name evidence="2" type="ORF">M436DRAFT_63547</name>
</gene>
<feature type="compositionally biased region" description="Basic and acidic residues" evidence="1">
    <location>
        <begin position="8"/>
        <end position="25"/>
    </location>
</feature>
<reference evidence="2 3" key="1">
    <citation type="journal article" date="2014" name="BMC Genomics">
        <title>Genome sequencing of four Aureobasidium pullulans varieties: biotechnological potential, stress tolerance, and description of new species.</title>
        <authorList>
            <person name="Gostin Ar C."/>
            <person name="Ohm R.A."/>
            <person name="Kogej T."/>
            <person name="Sonjak S."/>
            <person name="Turk M."/>
            <person name="Zajc J."/>
            <person name="Zalar P."/>
            <person name="Grube M."/>
            <person name="Sun H."/>
            <person name="Han J."/>
            <person name="Sharma A."/>
            <person name="Chiniquy J."/>
            <person name="Ngan C.Y."/>
            <person name="Lipzen A."/>
            <person name="Barry K."/>
            <person name="Grigoriev I.V."/>
            <person name="Gunde-Cimerman N."/>
        </authorList>
    </citation>
    <scope>NUCLEOTIDE SEQUENCE [LARGE SCALE GENOMIC DNA]</scope>
    <source>
        <strain evidence="2 3">CBS 147.97</strain>
    </source>
</reference>
<dbReference type="GeneID" id="25413545"/>
<proteinExistence type="predicted"/>
<dbReference type="OrthoDB" id="3911430at2759"/>
<feature type="region of interest" description="Disordered" evidence="1">
    <location>
        <begin position="307"/>
        <end position="365"/>
    </location>
</feature>
<sequence>MAAVPTRQSDRLIEKAEKEKEQKKEEERLARVAALVAEGLPADGSLEFRFNTQPIPSQAYQVRTKDVYRTADGVFLYSWAVEAFWDFRNFHPGQIVMSTSPYPQNDPSAKFNEVAGAGPCAATNAGPVGAKRRYSVVLWTTTRGLFVVPLFTLNGGNSFATMHEERIRDFVTLTTVSGVDPQYTEWAGHSIIMNLNPDLEGDLNPCCFADLASARSITSREYLQEDIGSLDGDEYLRFLSLYKIRSNEWLKQSFDKFESGVTFNDDRIVQPGSVFDNRAEYDNYENWQKLMADKKFHGMFQSKKAKDRYKEAMKKKPSKGPGAGSTSTKGPGGNKGPKPGTGGGGTGKPKSKPALGHKTTLDTYK</sequence>
<dbReference type="HOGENOM" id="CLU_049043_0_0_1"/>
<feature type="region of interest" description="Disordered" evidence="1">
    <location>
        <begin position="1"/>
        <end position="25"/>
    </location>
</feature>
<accession>A0A074WU12</accession>
<evidence type="ECO:0000313" key="2">
    <source>
        <dbReference type="EMBL" id="KEQ73227.1"/>
    </source>
</evidence>